<feature type="chain" id="PRO_5042145737" evidence="1">
    <location>
        <begin position="24"/>
        <end position="170"/>
    </location>
</feature>
<keyword evidence="1" id="KW-0732">Signal</keyword>
<gene>
    <name evidence="2" type="ORF">Nepgr_017436</name>
</gene>
<accession>A0AAD3SRF8</accession>
<feature type="signal peptide" evidence="1">
    <location>
        <begin position="1"/>
        <end position="23"/>
    </location>
</feature>
<keyword evidence="3" id="KW-1185">Reference proteome</keyword>
<organism evidence="2 3">
    <name type="scientific">Nepenthes gracilis</name>
    <name type="common">Slender pitcher plant</name>
    <dbReference type="NCBI Taxonomy" id="150966"/>
    <lineage>
        <taxon>Eukaryota</taxon>
        <taxon>Viridiplantae</taxon>
        <taxon>Streptophyta</taxon>
        <taxon>Embryophyta</taxon>
        <taxon>Tracheophyta</taxon>
        <taxon>Spermatophyta</taxon>
        <taxon>Magnoliopsida</taxon>
        <taxon>eudicotyledons</taxon>
        <taxon>Gunneridae</taxon>
        <taxon>Pentapetalae</taxon>
        <taxon>Caryophyllales</taxon>
        <taxon>Nepenthaceae</taxon>
        <taxon>Nepenthes</taxon>
    </lineage>
</organism>
<protein>
    <submittedName>
        <fullName evidence="2">Uncharacterized protein</fullName>
    </submittedName>
</protein>
<evidence type="ECO:0000313" key="3">
    <source>
        <dbReference type="Proteomes" id="UP001279734"/>
    </source>
</evidence>
<reference evidence="2" key="1">
    <citation type="submission" date="2023-05" db="EMBL/GenBank/DDBJ databases">
        <title>Nepenthes gracilis genome sequencing.</title>
        <authorList>
            <person name="Fukushima K."/>
        </authorList>
    </citation>
    <scope>NUCLEOTIDE SEQUENCE</scope>
    <source>
        <strain evidence="2">SING2019-196</strain>
    </source>
</reference>
<dbReference type="Proteomes" id="UP001279734">
    <property type="component" value="Unassembled WGS sequence"/>
</dbReference>
<evidence type="ECO:0000313" key="2">
    <source>
        <dbReference type="EMBL" id="GMH15595.1"/>
    </source>
</evidence>
<proteinExistence type="predicted"/>
<dbReference type="EMBL" id="BSYO01000015">
    <property type="protein sequence ID" value="GMH15595.1"/>
    <property type="molecule type" value="Genomic_DNA"/>
</dbReference>
<evidence type="ECO:0000256" key="1">
    <source>
        <dbReference type="SAM" id="SignalP"/>
    </source>
</evidence>
<name>A0AAD3SRF8_NEPGR</name>
<comment type="caution">
    <text evidence="2">The sequence shown here is derived from an EMBL/GenBank/DDBJ whole genome shotgun (WGS) entry which is preliminary data.</text>
</comment>
<dbReference type="AlphaFoldDB" id="A0AAD3SRF8"/>
<sequence length="170" mass="18039">MLGPVLKFLVAVILFWAQRPLGGLKIPLAIMLKLVETRILLLPVSVADVGRVQNPVAAMKGWRLGSIPADAAISELEWQCIFAVFPLFLGCTVRVFLHVGVVDAVSLVLLFAAAGLGLGLAVLGTCLSEILPAEPVRSAGGVAFWPCACRAPFLKLNPVLILSFEELVGV</sequence>